<evidence type="ECO:0000313" key="3">
    <source>
        <dbReference type="Proteomes" id="UP000219338"/>
    </source>
</evidence>
<gene>
    <name evidence="2" type="ORF">ARMOST_17361</name>
</gene>
<name>A0A284RYS4_ARMOS</name>
<accession>A0A284RYS4</accession>
<organism evidence="2 3">
    <name type="scientific">Armillaria ostoyae</name>
    <name type="common">Armillaria root rot fungus</name>
    <dbReference type="NCBI Taxonomy" id="47428"/>
    <lineage>
        <taxon>Eukaryota</taxon>
        <taxon>Fungi</taxon>
        <taxon>Dikarya</taxon>
        <taxon>Basidiomycota</taxon>
        <taxon>Agaricomycotina</taxon>
        <taxon>Agaricomycetes</taxon>
        <taxon>Agaricomycetidae</taxon>
        <taxon>Agaricales</taxon>
        <taxon>Marasmiineae</taxon>
        <taxon>Physalacriaceae</taxon>
        <taxon>Armillaria</taxon>
    </lineage>
</organism>
<feature type="region of interest" description="Disordered" evidence="1">
    <location>
        <begin position="13"/>
        <end position="33"/>
    </location>
</feature>
<proteinExistence type="predicted"/>
<dbReference type="Proteomes" id="UP000219338">
    <property type="component" value="Unassembled WGS sequence"/>
</dbReference>
<sequence>MSMTRQMCALSLTRRKRKADVDGDGREQGRQYGPVSLPLPLTTIIPLSHSSLGDRPASSFSNFSFDFLRTRSDSGKVTCNSRQGVRVVILNTDLCCRTSRCRPLHQNLHLEESLRLPDASNLLANSVCGSEAETKVGGGKILALCSLPLDQGLDYQLTSLCKTDKSLRKKPALSVSVIDGVGPYFPKPLAHLCLY</sequence>
<feature type="compositionally biased region" description="Basic and acidic residues" evidence="1">
    <location>
        <begin position="19"/>
        <end position="29"/>
    </location>
</feature>
<reference evidence="3" key="1">
    <citation type="journal article" date="2017" name="Nat. Ecol. Evol.">
        <title>Genome expansion and lineage-specific genetic innovations in the forest pathogenic fungi Armillaria.</title>
        <authorList>
            <person name="Sipos G."/>
            <person name="Prasanna A.N."/>
            <person name="Walter M.C."/>
            <person name="O'Connor E."/>
            <person name="Balint B."/>
            <person name="Krizsan K."/>
            <person name="Kiss B."/>
            <person name="Hess J."/>
            <person name="Varga T."/>
            <person name="Slot J."/>
            <person name="Riley R."/>
            <person name="Boka B."/>
            <person name="Rigling D."/>
            <person name="Barry K."/>
            <person name="Lee J."/>
            <person name="Mihaltcheva S."/>
            <person name="LaButti K."/>
            <person name="Lipzen A."/>
            <person name="Waldron R."/>
            <person name="Moloney N.M."/>
            <person name="Sperisen C."/>
            <person name="Kredics L."/>
            <person name="Vagvoelgyi C."/>
            <person name="Patrignani A."/>
            <person name="Fitzpatrick D."/>
            <person name="Nagy I."/>
            <person name="Doyle S."/>
            <person name="Anderson J.B."/>
            <person name="Grigoriev I.V."/>
            <person name="Gueldener U."/>
            <person name="Muensterkoetter M."/>
            <person name="Nagy L.G."/>
        </authorList>
    </citation>
    <scope>NUCLEOTIDE SEQUENCE [LARGE SCALE GENOMIC DNA]</scope>
    <source>
        <strain evidence="3">C18/9</strain>
    </source>
</reference>
<evidence type="ECO:0000256" key="1">
    <source>
        <dbReference type="SAM" id="MobiDB-lite"/>
    </source>
</evidence>
<dbReference type="EMBL" id="FUEG01000021">
    <property type="protein sequence ID" value="SJL13911.1"/>
    <property type="molecule type" value="Genomic_DNA"/>
</dbReference>
<keyword evidence="3" id="KW-1185">Reference proteome</keyword>
<dbReference type="AlphaFoldDB" id="A0A284RYS4"/>
<protein>
    <submittedName>
        <fullName evidence="2">Uncharacterized protein</fullName>
    </submittedName>
</protein>
<evidence type="ECO:0000313" key="2">
    <source>
        <dbReference type="EMBL" id="SJL13911.1"/>
    </source>
</evidence>